<organism evidence="2 3">
    <name type="scientific">Kaistia dalseonensis</name>
    <dbReference type="NCBI Taxonomy" id="410840"/>
    <lineage>
        <taxon>Bacteria</taxon>
        <taxon>Pseudomonadati</taxon>
        <taxon>Pseudomonadota</taxon>
        <taxon>Alphaproteobacteria</taxon>
        <taxon>Hyphomicrobiales</taxon>
        <taxon>Kaistiaceae</taxon>
        <taxon>Kaistia</taxon>
    </lineage>
</organism>
<proteinExistence type="predicted"/>
<feature type="domain" description="Glycosyltransferase subfamily 4-like N-terminal" evidence="1">
    <location>
        <begin position="39"/>
        <end position="215"/>
    </location>
</feature>
<accession>A0ABU0H1Z1</accession>
<dbReference type="CDD" id="cd03794">
    <property type="entry name" value="GT4_WbuB-like"/>
    <property type="match status" value="1"/>
</dbReference>
<reference evidence="2 3" key="1">
    <citation type="submission" date="2023-07" db="EMBL/GenBank/DDBJ databases">
        <title>Genomic Encyclopedia of Type Strains, Phase IV (KMG-IV): sequencing the most valuable type-strain genomes for metagenomic binning, comparative biology and taxonomic classification.</title>
        <authorList>
            <person name="Goeker M."/>
        </authorList>
    </citation>
    <scope>NUCLEOTIDE SEQUENCE [LARGE SCALE GENOMIC DNA]</scope>
    <source>
        <strain evidence="2 3">B6-8</strain>
    </source>
</reference>
<gene>
    <name evidence="2" type="ORF">QO014_000699</name>
</gene>
<dbReference type="InterPro" id="IPR028098">
    <property type="entry name" value="Glyco_trans_4-like_N"/>
</dbReference>
<dbReference type="RefSeq" id="WP_266347252.1">
    <property type="nucleotide sequence ID" value="NZ_JAPKNG010000001.1"/>
</dbReference>
<evidence type="ECO:0000313" key="2">
    <source>
        <dbReference type="EMBL" id="MDQ0436329.1"/>
    </source>
</evidence>
<evidence type="ECO:0000313" key="3">
    <source>
        <dbReference type="Proteomes" id="UP001241603"/>
    </source>
</evidence>
<dbReference type="Proteomes" id="UP001241603">
    <property type="component" value="Unassembled WGS sequence"/>
</dbReference>
<comment type="caution">
    <text evidence="2">The sequence shown here is derived from an EMBL/GenBank/DDBJ whole genome shotgun (WGS) entry which is preliminary data.</text>
</comment>
<dbReference type="PANTHER" id="PTHR45947">
    <property type="entry name" value="SULFOQUINOVOSYL TRANSFERASE SQD2"/>
    <property type="match status" value="1"/>
</dbReference>
<dbReference type="InterPro" id="IPR050194">
    <property type="entry name" value="Glycosyltransferase_grp1"/>
</dbReference>
<dbReference type="PANTHER" id="PTHR45947:SF3">
    <property type="entry name" value="SULFOQUINOVOSYL TRANSFERASE SQD2"/>
    <property type="match status" value="1"/>
</dbReference>
<protein>
    <submittedName>
        <fullName evidence="2">Glycosyltransferase involved in cell wall biosynthesis</fullName>
    </submittedName>
</protein>
<dbReference type="Gene3D" id="3.40.50.2000">
    <property type="entry name" value="Glycogen Phosphorylase B"/>
    <property type="match status" value="2"/>
</dbReference>
<sequence>MLEVVKKPADVAAKLLASQPLSGRRILIIVENLPVPFDRRVWQEATTLVRAGATVSVICPFGKGYTEPYEFLDGVHIYRHALPLDARGASGYILEYSAALFWQTVLAFRVNGKQGFDIIQGCNPPDTIFLVAWIFRLFGKSFVFDHHDINPELYEAKFGRRDFFWRMLLWAEKLTFKTARISIATNESYRKIAIERGGMKPENVFVVRSGPDLRRVKEVAPNPELRKGRDFLVGYVGVMGAQEGIDLLLDSVKYIVNELKRTDIQFCLVGGGPELEPLKQMAKDLGVDDYVTFTGRAPDAVLFEVLSTSDVCVNPDRVNEMNDKSTMNKILEYMAIGRPIVQFDVTEGRFSAGEASVYALANDSRDFGDKIVDLLDDPETRKRMGAIGRERVEQNLSWDHEVPKLIAAYQRAFGLVSPGVGGQVQQRSDTKAREGA</sequence>
<dbReference type="SUPFAM" id="SSF53756">
    <property type="entry name" value="UDP-Glycosyltransferase/glycogen phosphorylase"/>
    <property type="match status" value="1"/>
</dbReference>
<keyword evidence="3" id="KW-1185">Reference proteome</keyword>
<name>A0ABU0H1Z1_9HYPH</name>
<dbReference type="Pfam" id="PF13692">
    <property type="entry name" value="Glyco_trans_1_4"/>
    <property type="match status" value="1"/>
</dbReference>
<evidence type="ECO:0000259" key="1">
    <source>
        <dbReference type="Pfam" id="PF13439"/>
    </source>
</evidence>
<dbReference type="EMBL" id="JAUSVO010000001">
    <property type="protein sequence ID" value="MDQ0436329.1"/>
    <property type="molecule type" value="Genomic_DNA"/>
</dbReference>
<dbReference type="Pfam" id="PF13439">
    <property type="entry name" value="Glyco_transf_4"/>
    <property type="match status" value="1"/>
</dbReference>